<name>A0AAP3JZG0_PHOVU</name>
<proteinExistence type="predicted"/>
<dbReference type="EMBL" id="JAQKEI010000028">
    <property type="protein sequence ID" value="MDB0853438.1"/>
    <property type="molecule type" value="Genomic_DNA"/>
</dbReference>
<evidence type="ECO:0000313" key="2">
    <source>
        <dbReference type="Proteomes" id="UP001210999"/>
    </source>
</evidence>
<accession>A0AAP3JZG0</accession>
<protein>
    <submittedName>
        <fullName evidence="1">Uncharacterized protein</fullName>
    </submittedName>
</protein>
<dbReference type="Proteomes" id="UP001210999">
    <property type="component" value="Unassembled WGS sequence"/>
</dbReference>
<dbReference type="RefSeq" id="WP_036632703.1">
    <property type="nucleotide sequence ID" value="NZ_JADPDR010000029.1"/>
</dbReference>
<dbReference type="AlphaFoldDB" id="A0AAP3JZG0"/>
<comment type="caution">
    <text evidence="1">The sequence shown here is derived from an EMBL/GenBank/DDBJ whole genome shotgun (WGS) entry which is preliminary data.</text>
</comment>
<organism evidence="1 2">
    <name type="scientific">Phocaeicola vulgatus</name>
    <name type="common">Bacteroides vulgatus</name>
    <dbReference type="NCBI Taxonomy" id="821"/>
    <lineage>
        <taxon>Bacteria</taxon>
        <taxon>Pseudomonadati</taxon>
        <taxon>Bacteroidota</taxon>
        <taxon>Bacteroidia</taxon>
        <taxon>Bacteroidales</taxon>
        <taxon>Bacteroidaceae</taxon>
        <taxon>Phocaeicola</taxon>
    </lineage>
</organism>
<sequence length="183" mass="21555">MRTIIISLILLFVFQTVYSQKYSYTDTDIIVCDGDSTYLFKNILYPSVSYFMSCDSLNSDLAYIHYENWASSRKTESILQIKYEKGSLYVISEFLQINMSPEIEKYGTAPIFLITGNRKIKCGNLPLSDTGIIDWTKYHNSKENEKRCLVFDKRMTFKKELFFNQKLVFDERLFRLISDIKLE</sequence>
<evidence type="ECO:0000313" key="1">
    <source>
        <dbReference type="EMBL" id="MDB0853438.1"/>
    </source>
</evidence>
<reference evidence="1" key="1">
    <citation type="submission" date="2023-01" db="EMBL/GenBank/DDBJ databases">
        <title>Human gut microbiome strain richness.</title>
        <authorList>
            <person name="Chen-Liaw A."/>
        </authorList>
    </citation>
    <scope>NUCLEOTIDE SEQUENCE</scope>
    <source>
        <strain evidence="1">H9_m1001271B151109d0_201107</strain>
    </source>
</reference>
<gene>
    <name evidence="1" type="ORF">PL594_18215</name>
</gene>